<organism evidence="2 3">
    <name type="scientific">Marivivens donghaensis</name>
    <dbReference type="NCBI Taxonomy" id="1699413"/>
    <lineage>
        <taxon>Bacteria</taxon>
        <taxon>Pseudomonadati</taxon>
        <taxon>Pseudomonadota</taxon>
        <taxon>Alphaproteobacteria</taxon>
        <taxon>Rhodobacterales</taxon>
        <taxon>Paracoccaceae</taxon>
        <taxon>Marivivens group</taxon>
        <taxon>Marivivens</taxon>
    </lineage>
</organism>
<keyword evidence="1" id="KW-0812">Transmembrane</keyword>
<feature type="transmembrane region" description="Helical" evidence="1">
    <location>
        <begin position="82"/>
        <end position="100"/>
    </location>
</feature>
<dbReference type="PANTHER" id="PTHR35813:SF1">
    <property type="entry name" value="INNER MEMBRANE PROTEIN YBAN"/>
    <property type="match status" value="1"/>
</dbReference>
<accession>A0ABX0W0I1</accession>
<evidence type="ECO:0000256" key="1">
    <source>
        <dbReference type="SAM" id="Phobius"/>
    </source>
</evidence>
<evidence type="ECO:0000313" key="3">
    <source>
        <dbReference type="Proteomes" id="UP000709466"/>
    </source>
</evidence>
<dbReference type="Proteomes" id="UP000709466">
    <property type="component" value="Unassembled WGS sequence"/>
</dbReference>
<proteinExistence type="predicted"/>
<dbReference type="InterPro" id="IPR007401">
    <property type="entry name" value="DUF454"/>
</dbReference>
<protein>
    <submittedName>
        <fullName evidence="2">DUF454 domain-containing protein</fullName>
    </submittedName>
</protein>
<gene>
    <name evidence="2" type="ORF">HCZ30_14910</name>
</gene>
<feature type="transmembrane region" description="Helical" evidence="1">
    <location>
        <begin position="12"/>
        <end position="34"/>
    </location>
</feature>
<keyword evidence="3" id="KW-1185">Reference proteome</keyword>
<comment type="caution">
    <text evidence="2">The sequence shown here is derived from an EMBL/GenBank/DDBJ whole genome shotgun (WGS) entry which is preliminary data.</text>
</comment>
<feature type="transmembrane region" description="Helical" evidence="1">
    <location>
        <begin position="40"/>
        <end position="61"/>
    </location>
</feature>
<sequence length="132" mass="14314">MPKSRAHQHVVRAVWFSIGVLMIVLAVIGAVLPIMPTTVFVIMAAFAFGKSSPAIEAYLLNHRYFGPIIQDWRKYGAIAPKYKVIAIGAMLVTVVSALVLGAPQKVIIIQLVCISLVAIYIVTRPSGRVDAD</sequence>
<reference evidence="2 3" key="1">
    <citation type="submission" date="2020-03" db="EMBL/GenBank/DDBJ databases">
        <title>Bacterial isolates of synthetic phycosphere.</title>
        <authorList>
            <person name="Fu H."/>
            <person name="Moran M.A."/>
        </authorList>
    </citation>
    <scope>NUCLEOTIDE SEQUENCE [LARGE SCALE GENOMIC DNA]</scope>
    <source>
        <strain evidence="2 3">HF1</strain>
    </source>
</reference>
<evidence type="ECO:0000313" key="2">
    <source>
        <dbReference type="EMBL" id="NIY73721.1"/>
    </source>
</evidence>
<name>A0ABX0W0I1_9RHOB</name>
<feature type="transmembrane region" description="Helical" evidence="1">
    <location>
        <begin position="106"/>
        <end position="123"/>
    </location>
</feature>
<keyword evidence="1" id="KW-0472">Membrane</keyword>
<keyword evidence="1" id="KW-1133">Transmembrane helix</keyword>
<dbReference type="EMBL" id="JAATOP010000012">
    <property type="protein sequence ID" value="NIY73721.1"/>
    <property type="molecule type" value="Genomic_DNA"/>
</dbReference>
<dbReference type="PANTHER" id="PTHR35813">
    <property type="entry name" value="INNER MEMBRANE PROTEIN YBAN"/>
    <property type="match status" value="1"/>
</dbReference>
<dbReference type="PIRSF" id="PIRSF016789">
    <property type="entry name" value="DUF454"/>
    <property type="match status" value="1"/>
</dbReference>
<dbReference type="Pfam" id="PF04304">
    <property type="entry name" value="DUF454"/>
    <property type="match status" value="1"/>
</dbReference>
<dbReference type="RefSeq" id="WP_167639103.1">
    <property type="nucleotide sequence ID" value="NZ_JAATOP010000012.1"/>
</dbReference>